<dbReference type="Proteomes" id="UP001142462">
    <property type="component" value="Unassembled WGS sequence"/>
</dbReference>
<reference evidence="3" key="1">
    <citation type="journal article" date="2014" name="Int. J. Syst. Evol. Microbiol.">
        <title>Complete genome sequence of Corynebacterium casei LMG S-19264T (=DSM 44701T), isolated from a smear-ripened cheese.</title>
        <authorList>
            <consortium name="US DOE Joint Genome Institute (JGI-PGF)"/>
            <person name="Walter F."/>
            <person name="Albersmeier A."/>
            <person name="Kalinowski J."/>
            <person name="Ruckert C."/>
        </authorList>
    </citation>
    <scope>NUCLEOTIDE SEQUENCE</scope>
    <source>
        <strain evidence="3">VKM Ac-1020</strain>
    </source>
</reference>
<sequence>MEISSSARVSTGWLPTPDERARLGALADALEVNGRSLASLEAMQALLIAHMVEVAQEQYAREARALADGEEGRGWSFRALAEEIAGVLGCARATAEAWMADAVALVNRYPRVLASMQAGRISAGQARVIVELGDELESATARARFEELVLGVLAEHALTPGRLRPVAEAVAERLQPRSLRERHEEARRRRVVFQRGRHGMGWVRMYVSALVGEGIVDRSRQLAEELAAADVDGSDERTAEQRQVDVLCDLALAGAPTAGPQGVPTGLAGIRASVQITIPARAFIAAAEHRAAGAAEIGGGGDDELADPCPDDDTADATAQGSGRDAFGRPTERLVGGAAVLCGHGVIPVVQAVELAELVKLCV</sequence>
<feature type="compositionally biased region" description="Acidic residues" evidence="1">
    <location>
        <begin position="301"/>
        <end position="315"/>
    </location>
</feature>
<proteinExistence type="predicted"/>
<reference evidence="3" key="2">
    <citation type="submission" date="2023-01" db="EMBL/GenBank/DDBJ databases">
        <authorList>
            <person name="Sun Q."/>
            <person name="Evtushenko L."/>
        </authorList>
    </citation>
    <scope>NUCLEOTIDE SEQUENCE</scope>
    <source>
        <strain evidence="3">VKM Ac-1020</strain>
    </source>
</reference>
<dbReference type="Pfam" id="PF02720">
    <property type="entry name" value="DUF222"/>
    <property type="match status" value="1"/>
</dbReference>
<dbReference type="RefSeq" id="WP_271172684.1">
    <property type="nucleotide sequence ID" value="NZ_BSEJ01000004.1"/>
</dbReference>
<evidence type="ECO:0000259" key="2">
    <source>
        <dbReference type="Pfam" id="PF02720"/>
    </source>
</evidence>
<keyword evidence="4" id="KW-1185">Reference proteome</keyword>
<feature type="domain" description="DUF222" evidence="2">
    <location>
        <begin position="39"/>
        <end position="300"/>
    </location>
</feature>
<comment type="caution">
    <text evidence="3">The sequence shown here is derived from an EMBL/GenBank/DDBJ whole genome shotgun (WGS) entry which is preliminary data.</text>
</comment>
<organism evidence="3 4">
    <name type="scientific">Microbacterium barkeri</name>
    <dbReference type="NCBI Taxonomy" id="33917"/>
    <lineage>
        <taxon>Bacteria</taxon>
        <taxon>Bacillati</taxon>
        <taxon>Actinomycetota</taxon>
        <taxon>Actinomycetes</taxon>
        <taxon>Micrococcales</taxon>
        <taxon>Microbacteriaceae</taxon>
        <taxon>Microbacterium</taxon>
    </lineage>
</organism>
<evidence type="ECO:0000313" key="3">
    <source>
        <dbReference type="EMBL" id="GLJ60968.1"/>
    </source>
</evidence>
<dbReference type="InterPro" id="IPR003870">
    <property type="entry name" value="DUF222"/>
</dbReference>
<feature type="region of interest" description="Disordered" evidence="1">
    <location>
        <begin position="295"/>
        <end position="328"/>
    </location>
</feature>
<accession>A0A9W6H2M1</accession>
<name>A0A9W6H2M1_9MICO</name>
<gene>
    <name evidence="3" type="ORF">GCM10017576_10970</name>
</gene>
<dbReference type="EMBL" id="BSEJ01000004">
    <property type="protein sequence ID" value="GLJ60968.1"/>
    <property type="molecule type" value="Genomic_DNA"/>
</dbReference>
<evidence type="ECO:0000313" key="4">
    <source>
        <dbReference type="Proteomes" id="UP001142462"/>
    </source>
</evidence>
<dbReference type="AlphaFoldDB" id="A0A9W6H2M1"/>
<protein>
    <recommendedName>
        <fullName evidence="2">DUF222 domain-containing protein</fullName>
    </recommendedName>
</protein>
<evidence type="ECO:0000256" key="1">
    <source>
        <dbReference type="SAM" id="MobiDB-lite"/>
    </source>
</evidence>